<keyword evidence="4" id="KW-0479">Metal-binding</keyword>
<comment type="similarity">
    <text evidence="2">Belongs to the type IA topoisomerase family.</text>
</comment>
<evidence type="ECO:0000313" key="13">
    <source>
        <dbReference type="Proteomes" id="UP001244341"/>
    </source>
</evidence>
<dbReference type="InterPro" id="IPR013824">
    <property type="entry name" value="Topo_IA_cen_sub1"/>
</dbReference>
<evidence type="ECO:0000256" key="3">
    <source>
        <dbReference type="ARBA" id="ARBA00012891"/>
    </source>
</evidence>
<dbReference type="SUPFAM" id="SSF56712">
    <property type="entry name" value="Prokaryotic type I DNA topoisomerase"/>
    <property type="match status" value="1"/>
</dbReference>
<dbReference type="PROSITE" id="PS52039">
    <property type="entry name" value="TOPO_IA_2"/>
    <property type="match status" value="1"/>
</dbReference>
<feature type="region of interest" description="Disordered" evidence="9">
    <location>
        <begin position="815"/>
        <end position="872"/>
    </location>
</feature>
<feature type="region of interest" description="Disordered" evidence="9">
    <location>
        <begin position="1003"/>
        <end position="1031"/>
    </location>
</feature>
<dbReference type="InterPro" id="IPR013497">
    <property type="entry name" value="Topo_IA_cen"/>
</dbReference>
<dbReference type="Pfam" id="PF01751">
    <property type="entry name" value="Toprim"/>
    <property type="match status" value="1"/>
</dbReference>
<dbReference type="HAMAP" id="MF_00952">
    <property type="entry name" value="Topoisom_1_prok"/>
    <property type="match status" value="1"/>
</dbReference>
<reference evidence="12 13" key="1">
    <citation type="submission" date="2023-05" db="EMBL/GenBank/DDBJ databases">
        <title>A 100% complete, gapless, phased diploid assembly of the Scenedesmus obliquus UTEX 3031 genome.</title>
        <authorList>
            <person name="Biondi T.C."/>
            <person name="Hanschen E.R."/>
            <person name="Kwon T."/>
            <person name="Eng W."/>
            <person name="Kruse C.P.S."/>
            <person name="Koehler S.I."/>
            <person name="Kunde Y."/>
            <person name="Gleasner C.D."/>
            <person name="You Mak K.T."/>
            <person name="Polle J."/>
            <person name="Hovde B.T."/>
            <person name="Starkenburg S.R."/>
        </authorList>
    </citation>
    <scope>NUCLEOTIDE SEQUENCE [LARGE SCALE GENOMIC DNA]</scope>
    <source>
        <strain evidence="12 13">DOE0152z</strain>
    </source>
</reference>
<dbReference type="InterPro" id="IPR000380">
    <property type="entry name" value="Topo_IA"/>
</dbReference>
<evidence type="ECO:0000256" key="6">
    <source>
        <dbReference type="ARBA" id="ARBA00023029"/>
    </source>
</evidence>
<evidence type="ECO:0000259" key="10">
    <source>
        <dbReference type="PROSITE" id="PS50880"/>
    </source>
</evidence>
<organism evidence="12 13">
    <name type="scientific">Tetradesmus obliquus</name>
    <name type="common">Green alga</name>
    <name type="synonym">Acutodesmus obliquus</name>
    <dbReference type="NCBI Taxonomy" id="3088"/>
    <lineage>
        <taxon>Eukaryota</taxon>
        <taxon>Viridiplantae</taxon>
        <taxon>Chlorophyta</taxon>
        <taxon>core chlorophytes</taxon>
        <taxon>Chlorophyceae</taxon>
        <taxon>CS clade</taxon>
        <taxon>Sphaeropleales</taxon>
        <taxon>Scenedesmaceae</taxon>
        <taxon>Tetradesmus</taxon>
    </lineage>
</organism>
<dbReference type="InterPro" id="IPR003601">
    <property type="entry name" value="Topo_IA_2"/>
</dbReference>
<dbReference type="InterPro" id="IPR023405">
    <property type="entry name" value="Topo_IA_core_domain"/>
</dbReference>
<comment type="catalytic activity">
    <reaction evidence="1">
        <text>ATP-independent breakage of single-stranded DNA, followed by passage and rejoining.</text>
        <dbReference type="EC" id="5.6.2.1"/>
    </reaction>
</comment>
<feature type="compositionally biased region" description="Low complexity" evidence="9">
    <location>
        <begin position="970"/>
        <end position="989"/>
    </location>
</feature>
<feature type="domain" description="Toprim" evidence="10">
    <location>
        <begin position="1"/>
        <end position="114"/>
    </location>
</feature>
<feature type="region of interest" description="Disordered" evidence="9">
    <location>
        <begin position="953"/>
        <end position="989"/>
    </location>
</feature>
<feature type="domain" description="Topo IA-type catalytic" evidence="11">
    <location>
        <begin position="130"/>
        <end position="654"/>
    </location>
</feature>
<dbReference type="InterPro" id="IPR006171">
    <property type="entry name" value="TOPRIM_dom"/>
</dbReference>
<dbReference type="PROSITE" id="PS00396">
    <property type="entry name" value="TOPO_IA_1"/>
    <property type="match status" value="1"/>
</dbReference>
<dbReference type="InterPro" id="IPR023406">
    <property type="entry name" value="Topo_IA_AS"/>
</dbReference>
<dbReference type="InterPro" id="IPR013826">
    <property type="entry name" value="Topo_IA_cen_sub3"/>
</dbReference>
<keyword evidence="13" id="KW-1185">Reference proteome</keyword>
<keyword evidence="6" id="KW-0799">Topoisomerase</keyword>
<dbReference type="Gene3D" id="1.10.460.10">
    <property type="entry name" value="Topoisomerase I, domain 2"/>
    <property type="match status" value="1"/>
</dbReference>
<dbReference type="CDD" id="cd00186">
    <property type="entry name" value="TOP1Ac"/>
    <property type="match status" value="1"/>
</dbReference>
<feature type="compositionally biased region" description="Low complexity" evidence="9">
    <location>
        <begin position="815"/>
        <end position="848"/>
    </location>
</feature>
<evidence type="ECO:0000256" key="4">
    <source>
        <dbReference type="ARBA" id="ARBA00022723"/>
    </source>
</evidence>
<dbReference type="Pfam" id="PF01131">
    <property type="entry name" value="Topoisom_bac"/>
    <property type="match status" value="1"/>
</dbReference>
<keyword evidence="8" id="KW-0413">Isomerase</keyword>
<proteinExistence type="inferred from homology"/>
<dbReference type="SMART" id="SM00493">
    <property type="entry name" value="TOPRIM"/>
    <property type="match status" value="1"/>
</dbReference>
<dbReference type="PANTHER" id="PTHR42785">
    <property type="entry name" value="DNA TOPOISOMERASE, TYPE IA, CORE"/>
    <property type="match status" value="1"/>
</dbReference>
<dbReference type="SMART" id="SM00437">
    <property type="entry name" value="TOP1Ac"/>
    <property type="match status" value="1"/>
</dbReference>
<dbReference type="PROSITE" id="PS50880">
    <property type="entry name" value="TOPRIM"/>
    <property type="match status" value="1"/>
</dbReference>
<dbReference type="Gene3D" id="2.70.20.10">
    <property type="entry name" value="Topoisomerase I, domain 3"/>
    <property type="match status" value="1"/>
</dbReference>
<dbReference type="Pfam" id="PF13368">
    <property type="entry name" value="Toprim_C_rpt"/>
    <property type="match status" value="2"/>
</dbReference>
<keyword evidence="5" id="KW-0460">Magnesium</keyword>
<dbReference type="Gene3D" id="3.40.50.140">
    <property type="match status" value="1"/>
</dbReference>
<dbReference type="Gene3D" id="1.10.290.10">
    <property type="entry name" value="Topoisomerase I, domain 4"/>
    <property type="match status" value="1"/>
</dbReference>
<dbReference type="SMART" id="SM00436">
    <property type="entry name" value="TOP1Bc"/>
    <property type="match status" value="1"/>
</dbReference>
<evidence type="ECO:0000256" key="7">
    <source>
        <dbReference type="ARBA" id="ARBA00023125"/>
    </source>
</evidence>
<evidence type="ECO:0000256" key="8">
    <source>
        <dbReference type="ARBA" id="ARBA00023235"/>
    </source>
</evidence>
<evidence type="ECO:0000259" key="11">
    <source>
        <dbReference type="PROSITE" id="PS52039"/>
    </source>
</evidence>
<dbReference type="InterPro" id="IPR003602">
    <property type="entry name" value="Topo_IA_DNA-bd_dom"/>
</dbReference>
<gene>
    <name evidence="12" type="ORF">OEZ85_009949</name>
</gene>
<name>A0ABY8UEF9_TETOB</name>
<dbReference type="InterPro" id="IPR013825">
    <property type="entry name" value="Topo_IA_cen_sub2"/>
</dbReference>
<evidence type="ECO:0000256" key="9">
    <source>
        <dbReference type="SAM" id="MobiDB-lite"/>
    </source>
</evidence>
<feature type="compositionally biased region" description="Polar residues" evidence="9">
    <location>
        <begin position="1004"/>
        <end position="1031"/>
    </location>
</feature>
<keyword evidence="7" id="KW-0238">DNA-binding</keyword>
<dbReference type="InterPro" id="IPR025589">
    <property type="entry name" value="Toprim_C_rpt"/>
</dbReference>
<evidence type="ECO:0000256" key="2">
    <source>
        <dbReference type="ARBA" id="ARBA00009446"/>
    </source>
</evidence>
<dbReference type="Proteomes" id="UP001244341">
    <property type="component" value="Chromosome 9b"/>
</dbReference>
<evidence type="ECO:0000256" key="1">
    <source>
        <dbReference type="ARBA" id="ARBA00000213"/>
    </source>
</evidence>
<dbReference type="EMBL" id="CP126216">
    <property type="protein sequence ID" value="WIA18496.1"/>
    <property type="molecule type" value="Genomic_DNA"/>
</dbReference>
<sequence length="1427" mass="149644">MVVESPTKAAKIQKFLGDDYKVLASYGHVRDLANKPGSVRPDEDWALTWQLSASGGARMAELAAASAGCGRLLLATDPDREGEAISWHITEELKRRGVLPRPGLTLQRVTFTEVTQKAVTEALQQPRQVSAPLVDAYLARRALDYMVGFNLSPLLWRRLGRSARSAGRVQSVALRLVVDREDERQLFKPEEYWSIAADFTAAPSSSSSSSQGLNVGDTAAGVSLTARLVQVDGKRLQAMSIGSQQAADSLVARLWQQQQQQQQDPSDAAASAAAARSSQAAQQAVPQGDVLYRVASVTRKPVKRSPPPPLVTSSLQQEAGRRLGWGASKTMQVAQQLYEGASTGEGLITYMRTDGVNLSAEAVESLRGMIGGHFGAGYLPPAGSRVYKSRAKNVQEAHEAIRPTDPGLLPGQVQGLTPDQAKLYGLVWARAVASQMEAAELTQVTVELASPCGSLLLRSTGSSLAFPGYLAAWQTIASTTTSSSSSSVAEEGAASEAAAAAAGEVSEPDEDDVSALVGSKGSAVSRVLQQLQEGQLVALKQVLPAQHFTKPPPRFTEATMVRALEEAGVGRPSTYAPTMRLLQDRGYVLRTGRSLAPTPLGRLMVGYLTLFFPRYVDVNFTASVEEQLDEVSSGALAWRQVLGGFHEPLQQDITAATQYSSRQVFEQLEQRLEHLIFPQQQQQQQPAAAAESATTAGAAAASCSNPRVCPVCGGRLVLKPSSLTGGFIGCSNHDSLGCTFSRPLWPDAEEAALLSDEEEEVAAAAAGGSSSSSSGAVIGSAKLLGHHPDSGQPVWIKRGPFGLYLQLGDDAPNPAAAAAQAADAAAANTETDSTSSSSSSSSSTTTQARGKAKTSSSSSSSSSAGPSRASLPRGVSWSTITLEAALQQLALPRTVGLHPGTNAPILANSGRFGPYLQHSALTVSLPRDVGPLDVTIEQALALVAAKEARLRAKGRDPYEVKASTKKGSKKAAASSKKAATTTSSSSSKGRGISGYNLFVREMKAQQQPQESNSRVIISSTGDGHTRQSSISGQAVRSDIIDNGGLLYSVNNEQLVLVKAASGFAGSIEALAAHLHADDDLGADKIVTGPYDKDGDPSTFNAEEIADIVAIWRAVAEDYAPFDVDVTTLDPGDAALQGVGQKAIIYGDENSVSGNDAGIAFIGSFGQGAPAFVCARKLGPNNPKFIWEAVSHEVGHTLGLLHDGVAPNPSKPAGDPYYQGQGNWAPIMGVAFYMQVTQFDAGEYAYASNLQDDLAVIGKFLPRLPQQAGNSFAAAVPLTASSVTNGRASASRDGALTLSGQTDYMFFGADAGPATISVAVTPPFGKVPNNRANLKAAVALYNEQGVLLQSLQPGALAMSAPAANVQLPSKGIYYVAVSGAGEGIPKAEGYSSYGSLGWYTQMAPRKRRLAAAGIAGRHLKIVRVIGLR</sequence>
<evidence type="ECO:0000256" key="5">
    <source>
        <dbReference type="ARBA" id="ARBA00022842"/>
    </source>
</evidence>
<accession>A0ABY8UEF9</accession>
<evidence type="ECO:0000313" key="12">
    <source>
        <dbReference type="EMBL" id="WIA18496.1"/>
    </source>
</evidence>
<dbReference type="InterPro" id="IPR028612">
    <property type="entry name" value="Topoisom_1_IA"/>
</dbReference>
<dbReference type="EC" id="5.6.2.1" evidence="3"/>
<protein>
    <recommendedName>
        <fullName evidence="3">DNA topoisomerase</fullName>
        <ecNumber evidence="3">5.6.2.1</ecNumber>
    </recommendedName>
</protein>
<dbReference type="SUPFAM" id="SSF55486">
    <property type="entry name" value="Metalloproteases ('zincins'), catalytic domain"/>
    <property type="match status" value="1"/>
</dbReference>
<dbReference type="PANTHER" id="PTHR42785:SF1">
    <property type="entry name" value="DNA TOPOISOMERASE"/>
    <property type="match status" value="1"/>
</dbReference>
<feature type="region of interest" description="Disordered" evidence="9">
    <location>
        <begin position="256"/>
        <end position="281"/>
    </location>
</feature>
<dbReference type="PRINTS" id="PR00417">
    <property type="entry name" value="PRTPISMRASEI"/>
</dbReference>